<sequence length="53" mass="6362">MMIKQKYQSHVGVVLRLFTCSFIFEFSKFILRNMQKTNEEIKTQFLQDSTKVV</sequence>
<proteinExistence type="predicted"/>
<keyword evidence="1" id="KW-1185">Reference proteome</keyword>
<reference evidence="2" key="1">
    <citation type="submission" date="2022-11" db="UniProtKB">
        <authorList>
            <consortium name="WormBaseParasite"/>
        </authorList>
    </citation>
    <scope>IDENTIFICATION</scope>
</reference>
<dbReference type="AlphaFoldDB" id="A0A915KD74"/>
<name>A0A915KD74_ROMCU</name>
<evidence type="ECO:0000313" key="2">
    <source>
        <dbReference type="WBParaSite" id="nRc.2.0.1.t36662-RA"/>
    </source>
</evidence>
<evidence type="ECO:0000313" key="1">
    <source>
        <dbReference type="Proteomes" id="UP000887565"/>
    </source>
</evidence>
<dbReference type="Proteomes" id="UP000887565">
    <property type="component" value="Unplaced"/>
</dbReference>
<dbReference type="WBParaSite" id="nRc.2.0.1.t36662-RA">
    <property type="protein sequence ID" value="nRc.2.0.1.t36662-RA"/>
    <property type="gene ID" value="nRc.2.0.1.g36662"/>
</dbReference>
<organism evidence="1 2">
    <name type="scientific">Romanomermis culicivorax</name>
    <name type="common">Nematode worm</name>
    <dbReference type="NCBI Taxonomy" id="13658"/>
    <lineage>
        <taxon>Eukaryota</taxon>
        <taxon>Metazoa</taxon>
        <taxon>Ecdysozoa</taxon>
        <taxon>Nematoda</taxon>
        <taxon>Enoplea</taxon>
        <taxon>Dorylaimia</taxon>
        <taxon>Mermithida</taxon>
        <taxon>Mermithoidea</taxon>
        <taxon>Mermithidae</taxon>
        <taxon>Romanomermis</taxon>
    </lineage>
</organism>
<protein>
    <submittedName>
        <fullName evidence="2">Uncharacterized protein</fullName>
    </submittedName>
</protein>
<accession>A0A915KD74</accession>